<sequence>MEMDVSSNNLNFTVGASASIPSGAEATFMISQFNQSQATFDIHPFRLNGGSFEATAGISLSPFLEADLTIGSDLFSASARLYVNTPHVTDAASVATNVTRSCQTPGANDYETFTTALTFSAGLNISINLSGEGSFIDSDTSIFSNALAFGDFPTLAAPRCIVGRRHEHGEPGGAGGGADGHAARGGGIQSYYSAHSALPTNVNYMQMLMATTVPDNIKKAVQRAGAQGLHTMLSLASVSAAVVFGGAFVLLF</sequence>
<proteinExistence type="predicted"/>
<comment type="caution">
    <text evidence="2">The sequence shown here is derived from an EMBL/GenBank/DDBJ whole genome shotgun (WGS) entry which is preliminary data.</text>
</comment>
<keyword evidence="1" id="KW-0472">Membrane</keyword>
<evidence type="ECO:0000313" key="2">
    <source>
        <dbReference type="EMBL" id="KAJ7017949.1"/>
    </source>
</evidence>
<gene>
    <name evidence="2" type="ORF">C8F04DRAFT_1278492</name>
</gene>
<evidence type="ECO:0000256" key="1">
    <source>
        <dbReference type="SAM" id="Phobius"/>
    </source>
</evidence>
<dbReference type="Proteomes" id="UP001218188">
    <property type="component" value="Unassembled WGS sequence"/>
</dbReference>
<name>A0AAD6WR75_9AGAR</name>
<dbReference type="EMBL" id="JARJCM010000369">
    <property type="protein sequence ID" value="KAJ7017949.1"/>
    <property type="molecule type" value="Genomic_DNA"/>
</dbReference>
<keyword evidence="1" id="KW-0812">Transmembrane</keyword>
<evidence type="ECO:0000313" key="3">
    <source>
        <dbReference type="Proteomes" id="UP001218188"/>
    </source>
</evidence>
<accession>A0AAD6WR75</accession>
<protein>
    <submittedName>
        <fullName evidence="2">Uncharacterized protein</fullName>
    </submittedName>
</protein>
<keyword evidence="1" id="KW-1133">Transmembrane helix</keyword>
<organism evidence="2 3">
    <name type="scientific">Mycena alexandri</name>
    <dbReference type="NCBI Taxonomy" id="1745969"/>
    <lineage>
        <taxon>Eukaryota</taxon>
        <taxon>Fungi</taxon>
        <taxon>Dikarya</taxon>
        <taxon>Basidiomycota</taxon>
        <taxon>Agaricomycotina</taxon>
        <taxon>Agaricomycetes</taxon>
        <taxon>Agaricomycetidae</taxon>
        <taxon>Agaricales</taxon>
        <taxon>Marasmiineae</taxon>
        <taxon>Mycenaceae</taxon>
        <taxon>Mycena</taxon>
    </lineage>
</organism>
<dbReference type="AlphaFoldDB" id="A0AAD6WR75"/>
<reference evidence="2" key="1">
    <citation type="submission" date="2023-03" db="EMBL/GenBank/DDBJ databases">
        <title>Massive genome expansion in bonnet fungi (Mycena s.s.) driven by repeated elements and novel gene families across ecological guilds.</title>
        <authorList>
            <consortium name="Lawrence Berkeley National Laboratory"/>
            <person name="Harder C.B."/>
            <person name="Miyauchi S."/>
            <person name="Viragh M."/>
            <person name="Kuo A."/>
            <person name="Thoen E."/>
            <person name="Andreopoulos B."/>
            <person name="Lu D."/>
            <person name="Skrede I."/>
            <person name="Drula E."/>
            <person name="Henrissat B."/>
            <person name="Morin E."/>
            <person name="Kohler A."/>
            <person name="Barry K."/>
            <person name="LaButti K."/>
            <person name="Morin E."/>
            <person name="Salamov A."/>
            <person name="Lipzen A."/>
            <person name="Mereny Z."/>
            <person name="Hegedus B."/>
            <person name="Baldrian P."/>
            <person name="Stursova M."/>
            <person name="Weitz H."/>
            <person name="Taylor A."/>
            <person name="Grigoriev I.V."/>
            <person name="Nagy L.G."/>
            <person name="Martin F."/>
            <person name="Kauserud H."/>
        </authorList>
    </citation>
    <scope>NUCLEOTIDE SEQUENCE</scope>
    <source>
        <strain evidence="2">CBHHK200</strain>
    </source>
</reference>
<keyword evidence="3" id="KW-1185">Reference proteome</keyword>
<feature type="transmembrane region" description="Helical" evidence="1">
    <location>
        <begin position="232"/>
        <end position="251"/>
    </location>
</feature>